<evidence type="ECO:0000256" key="1">
    <source>
        <dbReference type="SAM" id="MobiDB-lite"/>
    </source>
</evidence>
<name>A0A151WXQ7_9HYME</name>
<protein>
    <recommendedName>
        <fullName evidence="5">Secreted protein</fullName>
    </recommendedName>
</protein>
<accession>A0A151WXQ7</accession>
<evidence type="ECO:0008006" key="5">
    <source>
        <dbReference type="Google" id="ProtNLM"/>
    </source>
</evidence>
<dbReference type="AlphaFoldDB" id="A0A151WXQ7"/>
<dbReference type="Proteomes" id="UP000075809">
    <property type="component" value="Unassembled WGS sequence"/>
</dbReference>
<evidence type="ECO:0000313" key="3">
    <source>
        <dbReference type="EMBL" id="KYQ52461.1"/>
    </source>
</evidence>
<gene>
    <name evidence="3" type="ORF">ALC60_08421</name>
</gene>
<keyword evidence="2" id="KW-0732">Signal</keyword>
<reference evidence="3 4" key="1">
    <citation type="submission" date="2015-09" db="EMBL/GenBank/DDBJ databases">
        <title>Trachymyrmex zeteki WGS genome.</title>
        <authorList>
            <person name="Nygaard S."/>
            <person name="Hu H."/>
            <person name="Boomsma J."/>
            <person name="Zhang G."/>
        </authorList>
    </citation>
    <scope>NUCLEOTIDE SEQUENCE [LARGE SCALE GENOMIC DNA]</scope>
    <source>
        <strain evidence="3">Tzet28-1</strain>
        <tissue evidence="3">Whole body</tissue>
    </source>
</reference>
<dbReference type="EMBL" id="KQ982669">
    <property type="protein sequence ID" value="KYQ52461.1"/>
    <property type="molecule type" value="Genomic_DNA"/>
</dbReference>
<dbReference type="STRING" id="64791.A0A151WXQ7"/>
<proteinExistence type="predicted"/>
<feature type="compositionally biased region" description="Basic residues" evidence="1">
    <location>
        <begin position="120"/>
        <end position="134"/>
    </location>
</feature>
<sequence length="140" mass="16543">MERRGLGWLALRCIALRRVASRRVATSRDGAKNNRLDREKRILYSNRARCTGSSLTFRFYYSHSVFFRSLCFFQNGEVRCDRKRCPRSLCNSIAHQMKRGEHVADVDDCCTAQCEHRARRHHRNNHHPARRHSMTPRELS</sequence>
<evidence type="ECO:0000313" key="4">
    <source>
        <dbReference type="Proteomes" id="UP000075809"/>
    </source>
</evidence>
<keyword evidence="4" id="KW-1185">Reference proteome</keyword>
<evidence type="ECO:0000256" key="2">
    <source>
        <dbReference type="SAM" id="SignalP"/>
    </source>
</evidence>
<feature type="chain" id="PRO_5007591525" description="Secreted protein" evidence="2">
    <location>
        <begin position="22"/>
        <end position="140"/>
    </location>
</feature>
<feature type="region of interest" description="Disordered" evidence="1">
    <location>
        <begin position="120"/>
        <end position="140"/>
    </location>
</feature>
<organism evidence="3 4">
    <name type="scientific">Mycetomoellerius zeteki</name>
    <dbReference type="NCBI Taxonomy" id="64791"/>
    <lineage>
        <taxon>Eukaryota</taxon>
        <taxon>Metazoa</taxon>
        <taxon>Ecdysozoa</taxon>
        <taxon>Arthropoda</taxon>
        <taxon>Hexapoda</taxon>
        <taxon>Insecta</taxon>
        <taxon>Pterygota</taxon>
        <taxon>Neoptera</taxon>
        <taxon>Endopterygota</taxon>
        <taxon>Hymenoptera</taxon>
        <taxon>Apocrita</taxon>
        <taxon>Aculeata</taxon>
        <taxon>Formicoidea</taxon>
        <taxon>Formicidae</taxon>
        <taxon>Myrmicinae</taxon>
        <taxon>Mycetomoellerius</taxon>
    </lineage>
</organism>
<feature type="signal peptide" evidence="2">
    <location>
        <begin position="1"/>
        <end position="21"/>
    </location>
</feature>